<keyword evidence="3" id="KW-1185">Reference proteome</keyword>
<protein>
    <recommendedName>
        <fullName evidence="4">Methyltransferase FkbM domain-containing protein</fullName>
    </recommendedName>
</protein>
<dbReference type="Proteomes" id="UP000825935">
    <property type="component" value="Chromosome 2"/>
</dbReference>
<evidence type="ECO:0000313" key="3">
    <source>
        <dbReference type="Proteomes" id="UP000825935"/>
    </source>
</evidence>
<accession>A0A8T2VFP3</accession>
<proteinExistence type="predicted"/>
<gene>
    <name evidence="2" type="ORF">KP509_02G077900</name>
</gene>
<evidence type="ECO:0008006" key="4">
    <source>
        <dbReference type="Google" id="ProtNLM"/>
    </source>
</evidence>
<dbReference type="EMBL" id="CM035407">
    <property type="protein sequence ID" value="KAH7444425.1"/>
    <property type="molecule type" value="Genomic_DNA"/>
</dbReference>
<sequence length="384" mass="43468">MHACDTIHSNEISCSLSVPLLVCHPAIPPPASEMGVSNKAAYQRVLYSIIVILAGYVAIDLIANHMESFPALHHLSACSRTSRAALSKESLDVKARSVAGEEDDEPAKCRTLEGHLDIDNKSVLLENQVMEDDPYRQMKWIGPPSACRVRGLLIERLDPEMNFRRGFSLRHASDVEDKTHLLPWLLAARVDLGSRRRRVLLDLGANSFFTSLTWFLRMYPLDFTEVHAFEVDDRLLRKPTSGFSEYGNIASPNQWSLMVKQTPGIPPWMLDRISLHHSFVSDFDDDGIRAINITRFVKEKLALTAADAVIVKMDIEGSEWPILNRWMADSEMAAIVDELFVEVHYDHPSMRGYHWARFSPTKRESALALLAELRLHGFFAHAWP</sequence>
<reference evidence="2" key="1">
    <citation type="submission" date="2021-08" db="EMBL/GenBank/DDBJ databases">
        <title>WGS assembly of Ceratopteris richardii.</title>
        <authorList>
            <person name="Marchant D.B."/>
            <person name="Chen G."/>
            <person name="Jenkins J."/>
            <person name="Shu S."/>
            <person name="Leebens-Mack J."/>
            <person name="Grimwood J."/>
            <person name="Schmutz J."/>
            <person name="Soltis P."/>
            <person name="Soltis D."/>
            <person name="Chen Z.-H."/>
        </authorList>
    </citation>
    <scope>NUCLEOTIDE SEQUENCE</scope>
    <source>
        <strain evidence="2">Whitten #5841</strain>
        <tissue evidence="2">Leaf</tissue>
    </source>
</reference>
<dbReference type="SUPFAM" id="SSF53335">
    <property type="entry name" value="S-adenosyl-L-methionine-dependent methyltransferases"/>
    <property type="match status" value="1"/>
</dbReference>
<dbReference type="InterPro" id="IPR026913">
    <property type="entry name" value="METTL24"/>
</dbReference>
<name>A0A8T2VFP3_CERRI</name>
<dbReference type="PANTHER" id="PTHR32026:SF27">
    <property type="entry name" value="METHYLTRANSFERASE FKBM DOMAIN-CONTAINING PROTEIN-RELATED"/>
    <property type="match status" value="1"/>
</dbReference>
<dbReference type="OrthoDB" id="10006218at2759"/>
<keyword evidence="1" id="KW-0812">Transmembrane</keyword>
<feature type="transmembrane region" description="Helical" evidence="1">
    <location>
        <begin position="45"/>
        <end position="63"/>
    </location>
</feature>
<evidence type="ECO:0000313" key="2">
    <source>
        <dbReference type="EMBL" id="KAH7444425.1"/>
    </source>
</evidence>
<dbReference type="Gene3D" id="3.40.50.150">
    <property type="entry name" value="Vaccinia Virus protein VP39"/>
    <property type="match status" value="1"/>
</dbReference>
<organism evidence="2 3">
    <name type="scientific">Ceratopteris richardii</name>
    <name type="common">Triangle waterfern</name>
    <dbReference type="NCBI Taxonomy" id="49495"/>
    <lineage>
        <taxon>Eukaryota</taxon>
        <taxon>Viridiplantae</taxon>
        <taxon>Streptophyta</taxon>
        <taxon>Embryophyta</taxon>
        <taxon>Tracheophyta</taxon>
        <taxon>Polypodiopsida</taxon>
        <taxon>Polypodiidae</taxon>
        <taxon>Polypodiales</taxon>
        <taxon>Pteridineae</taxon>
        <taxon>Pteridaceae</taxon>
        <taxon>Parkerioideae</taxon>
        <taxon>Ceratopteris</taxon>
    </lineage>
</organism>
<evidence type="ECO:0000256" key="1">
    <source>
        <dbReference type="SAM" id="Phobius"/>
    </source>
</evidence>
<keyword evidence="1" id="KW-1133">Transmembrane helix</keyword>
<dbReference type="PANTHER" id="PTHR32026">
    <property type="entry name" value="METHYLTRANSFERASE-LIKE PROTEIN 24"/>
    <property type="match status" value="1"/>
</dbReference>
<keyword evidence="1" id="KW-0472">Membrane</keyword>
<comment type="caution">
    <text evidence="2">The sequence shown here is derived from an EMBL/GenBank/DDBJ whole genome shotgun (WGS) entry which is preliminary data.</text>
</comment>
<dbReference type="AlphaFoldDB" id="A0A8T2VFP3"/>
<dbReference type="InterPro" id="IPR029063">
    <property type="entry name" value="SAM-dependent_MTases_sf"/>
</dbReference>
<dbReference type="OMA" id="FHEDANL"/>